<accession>A0AAX1C744</accession>
<evidence type="ECO:0000313" key="3">
    <source>
        <dbReference type="Proteomes" id="UP000245055"/>
    </source>
</evidence>
<name>A0AAX1C744_9GAMM</name>
<gene>
    <name evidence="2" type="ORF">DF213_09250</name>
</gene>
<evidence type="ECO:0000313" key="2">
    <source>
        <dbReference type="EMBL" id="PWD73840.1"/>
    </source>
</evidence>
<dbReference type="AlphaFoldDB" id="A0AAX1C744"/>
<comment type="caution">
    <text evidence="2">The sequence shown here is derived from an EMBL/GenBank/DDBJ whole genome shotgun (WGS) entry which is preliminary data.</text>
</comment>
<reference evidence="2 3" key="1">
    <citation type="submission" date="2018-05" db="EMBL/GenBank/DDBJ databases">
        <title>Genomic diversity of pathogens causing Blackleg of Potato in Pakistan.</title>
        <authorList>
            <person name="Sarfraz S."/>
            <person name="Riaz K."/>
            <person name="Oulghazi S."/>
            <person name="Cigna J."/>
            <person name="Sahi S.T."/>
            <person name="Khan S.H."/>
            <person name="Hameed A."/>
            <person name="Faure D."/>
        </authorList>
    </citation>
    <scope>NUCLEOTIDE SEQUENCE [LARGE SCALE GENOMIC DNA]</scope>
    <source>
        <strain evidence="2 3">SS70</strain>
    </source>
</reference>
<sequence>MSDTGYYKFHDAAYTDRLLAGEWLVSSLDYFSYMELKSGDQWIGDRTESGIIYRGEDKLSWEGGNPPPEDAYMRSQGLVGGGPLQGITLVDPTIYQPEWPAHIISLCHGEYAPCAYAMLEEPEPLYRYNACLEISDIEGFAQALWEEGATASGVPLRELFKEPLVGPMIYGDREAIISDQIPLRSGHFFKRATYAKQQEFRIVLPHLNEWCIRDRLLLHLPNPERFLSLRLAGTPSPKSDDRPPDPDLMEETNSFYERMRAAKAMDDAKRVWPPVHDPERLAEIKRISEELHHAADFQTALAKNSDAIRRIQDAKLAEEYQAENKHSIRFQEENTVALRDLLWRWRLEKFMRFRSNLAYLMRPQMRYLEELHAATRCRGPGAAEEIIHMRG</sequence>
<dbReference type="RefSeq" id="WP_109105101.1">
    <property type="nucleotide sequence ID" value="NZ_JALDNR010000030.1"/>
</dbReference>
<dbReference type="EMBL" id="QESZ01000012">
    <property type="protein sequence ID" value="PWD73840.1"/>
    <property type="molecule type" value="Genomic_DNA"/>
</dbReference>
<protein>
    <submittedName>
        <fullName evidence="2">Uncharacterized protein</fullName>
    </submittedName>
</protein>
<dbReference type="Proteomes" id="UP000245055">
    <property type="component" value="Unassembled WGS sequence"/>
</dbReference>
<organism evidence="2 3">
    <name type="scientific">Dickeya dianthicola</name>
    <dbReference type="NCBI Taxonomy" id="204039"/>
    <lineage>
        <taxon>Bacteria</taxon>
        <taxon>Pseudomonadati</taxon>
        <taxon>Pseudomonadota</taxon>
        <taxon>Gammaproteobacteria</taxon>
        <taxon>Enterobacterales</taxon>
        <taxon>Pectobacteriaceae</taxon>
        <taxon>Dickeya</taxon>
    </lineage>
</organism>
<evidence type="ECO:0000256" key="1">
    <source>
        <dbReference type="SAM" id="MobiDB-lite"/>
    </source>
</evidence>
<proteinExistence type="predicted"/>
<feature type="region of interest" description="Disordered" evidence="1">
    <location>
        <begin position="230"/>
        <end position="250"/>
    </location>
</feature>